<dbReference type="GO" id="GO:0007094">
    <property type="term" value="P:mitotic spindle assembly checkpoint signaling"/>
    <property type="evidence" value="ECO:0007669"/>
    <property type="project" value="InterPro"/>
</dbReference>
<dbReference type="PROSITE" id="PS50011">
    <property type="entry name" value="PROTEIN_KINASE_DOM"/>
    <property type="match status" value="1"/>
</dbReference>
<dbReference type="GO" id="GO:0004672">
    <property type="term" value="F:protein kinase activity"/>
    <property type="evidence" value="ECO:0007669"/>
    <property type="project" value="InterPro"/>
</dbReference>
<sequence>MTFNFKNSSKQRFARFPAYSPNPIEDGASLIATSGERTKEMAIILSESGHASTAACPEDELGNWLRSMELKSGTSSSQDLGKLLSDGISMFKDNPRYQNDPRFLKLWIVYLDTLKDFESITREMEESKVCSGNSFFYELYALYLESKGLLHEASMVYKIGIARNGEPLSRLKKAQASFLSRMSSIINGASTREIDDDKYRTSATDKINPWSSSTLKDLLEKLNPQFMKYDGYISSTKPYSGKVSLSSLRNNSRNKIIEIGGKKYQIKGCAGQGGFAQVYKAYINSSPDDVVALKVQKPAFPFEFHMYRILDLRIAEPERSAFGFAHKMHVFHDCSILICDYLSHGTLQDAVNSYLVMGKFMEEVLCIYFTIEMLRMLETLHSAHIIHGDFKADNLLIRYASDNLSEEDFLGRGGPWSSQGLCLVDWGRGIDLKLFPDNVEFTGDCRTSGFRCVEMQENRPWIYQVDMYGLCVIVHMMLHGSYMEIVKKNSPDGCFYQPKSSFKRYWKIDLWENLFSKLLNTGHANYHPNLLKDIRKSFEDYLCSEPQLIRKLKDLLVKLRTSLC</sequence>
<dbReference type="PROSITE" id="PS51489">
    <property type="entry name" value="BUB1_N"/>
    <property type="match status" value="1"/>
</dbReference>
<dbReference type="SUPFAM" id="SSF56112">
    <property type="entry name" value="Protein kinase-like (PK-like)"/>
    <property type="match status" value="1"/>
</dbReference>
<dbReference type="InterPro" id="IPR013212">
    <property type="entry name" value="Mad3/Bub1_I"/>
</dbReference>
<dbReference type="SMART" id="SM00220">
    <property type="entry name" value="S_TKc"/>
    <property type="match status" value="1"/>
</dbReference>
<keyword evidence="8" id="KW-1185">Reference proteome</keyword>
<evidence type="ECO:0000313" key="7">
    <source>
        <dbReference type="EMBL" id="KAK4797160.1"/>
    </source>
</evidence>
<dbReference type="InterPro" id="IPR015661">
    <property type="entry name" value="Bub1/Mad3"/>
</dbReference>
<dbReference type="Pfam" id="PF00069">
    <property type="entry name" value="Pkinase"/>
    <property type="match status" value="1"/>
</dbReference>
<evidence type="ECO:0000256" key="1">
    <source>
        <dbReference type="ARBA" id="ARBA00004629"/>
    </source>
</evidence>
<feature type="domain" description="Protein kinase" evidence="5">
    <location>
        <begin position="264"/>
        <end position="563"/>
    </location>
</feature>
<comment type="caution">
    <text evidence="7">The sequence shown here is derived from an EMBL/GenBank/DDBJ whole genome shotgun (WGS) entry which is preliminary data.</text>
</comment>
<dbReference type="PROSITE" id="PS00108">
    <property type="entry name" value="PROTEIN_KINASE_ST"/>
    <property type="match status" value="1"/>
</dbReference>
<evidence type="ECO:0000256" key="4">
    <source>
        <dbReference type="ARBA" id="ARBA00023328"/>
    </source>
</evidence>
<dbReference type="PANTHER" id="PTHR14030">
    <property type="entry name" value="MITOTIC CHECKPOINT SERINE/THREONINE-PROTEIN KINASE BUB1"/>
    <property type="match status" value="1"/>
</dbReference>
<accession>A0AAN7M1D2</accession>
<keyword evidence="3" id="KW-0995">Kinetochore</keyword>
<evidence type="ECO:0000259" key="6">
    <source>
        <dbReference type="PROSITE" id="PS51489"/>
    </source>
</evidence>
<comment type="subcellular location">
    <subcellularLocation>
        <location evidence="1">Chromosome</location>
        <location evidence="1">Centromere</location>
        <location evidence="1">Kinetochore</location>
    </subcellularLocation>
</comment>
<dbReference type="InterPro" id="IPR011009">
    <property type="entry name" value="Kinase-like_dom_sf"/>
</dbReference>
<dbReference type="EMBL" id="JAXQNO010000006">
    <property type="protein sequence ID" value="KAK4797160.1"/>
    <property type="molecule type" value="Genomic_DNA"/>
</dbReference>
<evidence type="ECO:0000256" key="3">
    <source>
        <dbReference type="ARBA" id="ARBA00022838"/>
    </source>
</evidence>
<protein>
    <recommendedName>
        <fullName evidence="9">Mitotic checkpoint serine/threonine-protein kinase BUB1</fullName>
    </recommendedName>
</protein>
<dbReference type="Pfam" id="PF08311">
    <property type="entry name" value="Mad3_BUB1_I"/>
    <property type="match status" value="1"/>
</dbReference>
<feature type="domain" description="BUB1 N-terminal" evidence="6">
    <location>
        <begin position="40"/>
        <end position="213"/>
    </location>
</feature>
<organism evidence="7 8">
    <name type="scientific">Trapa natans</name>
    <name type="common">Water chestnut</name>
    <dbReference type="NCBI Taxonomy" id="22666"/>
    <lineage>
        <taxon>Eukaryota</taxon>
        <taxon>Viridiplantae</taxon>
        <taxon>Streptophyta</taxon>
        <taxon>Embryophyta</taxon>
        <taxon>Tracheophyta</taxon>
        <taxon>Spermatophyta</taxon>
        <taxon>Magnoliopsida</taxon>
        <taxon>eudicotyledons</taxon>
        <taxon>Gunneridae</taxon>
        <taxon>Pentapetalae</taxon>
        <taxon>rosids</taxon>
        <taxon>malvids</taxon>
        <taxon>Myrtales</taxon>
        <taxon>Lythraceae</taxon>
        <taxon>Trapa</taxon>
    </lineage>
</organism>
<dbReference type="GO" id="GO:0051754">
    <property type="term" value="P:meiotic sister chromatid cohesion, centromeric"/>
    <property type="evidence" value="ECO:0007669"/>
    <property type="project" value="TreeGrafter"/>
</dbReference>
<proteinExistence type="predicted"/>
<keyword evidence="2" id="KW-0158">Chromosome</keyword>
<dbReference type="SMART" id="SM00777">
    <property type="entry name" value="Mad3_BUB1_I"/>
    <property type="match status" value="1"/>
</dbReference>
<evidence type="ECO:0000259" key="5">
    <source>
        <dbReference type="PROSITE" id="PS50011"/>
    </source>
</evidence>
<name>A0AAN7M1D2_TRANT</name>
<evidence type="ECO:0008006" key="9">
    <source>
        <dbReference type="Google" id="ProtNLM"/>
    </source>
</evidence>
<dbReference type="GO" id="GO:0005524">
    <property type="term" value="F:ATP binding"/>
    <property type="evidence" value="ECO:0007669"/>
    <property type="project" value="InterPro"/>
</dbReference>
<dbReference type="GO" id="GO:0032991">
    <property type="term" value="C:protein-containing complex"/>
    <property type="evidence" value="ECO:0007669"/>
    <property type="project" value="UniProtKB-ARBA"/>
</dbReference>
<evidence type="ECO:0000313" key="8">
    <source>
        <dbReference type="Proteomes" id="UP001346149"/>
    </source>
</evidence>
<dbReference type="AlphaFoldDB" id="A0AAN7M1D2"/>
<dbReference type="Gene3D" id="1.10.510.10">
    <property type="entry name" value="Transferase(Phosphotransferase) domain 1"/>
    <property type="match status" value="1"/>
</dbReference>
<keyword evidence="4" id="KW-0137">Centromere</keyword>
<dbReference type="GO" id="GO:0000776">
    <property type="term" value="C:kinetochore"/>
    <property type="evidence" value="ECO:0007669"/>
    <property type="project" value="UniProtKB-KW"/>
</dbReference>
<dbReference type="Proteomes" id="UP001346149">
    <property type="component" value="Unassembled WGS sequence"/>
</dbReference>
<gene>
    <name evidence="7" type="ORF">SAY86_029486</name>
</gene>
<evidence type="ECO:0000256" key="2">
    <source>
        <dbReference type="ARBA" id="ARBA00022454"/>
    </source>
</evidence>
<dbReference type="Gene3D" id="1.25.40.430">
    <property type="match status" value="1"/>
</dbReference>
<dbReference type="PANTHER" id="PTHR14030:SF4">
    <property type="entry name" value="BUB1 KINASE, ISOFORM A-RELATED"/>
    <property type="match status" value="1"/>
</dbReference>
<reference evidence="7 8" key="1">
    <citation type="journal article" date="2023" name="Hortic Res">
        <title>Pangenome of water caltrop reveals structural variations and asymmetric subgenome divergence after allopolyploidization.</title>
        <authorList>
            <person name="Zhang X."/>
            <person name="Chen Y."/>
            <person name="Wang L."/>
            <person name="Yuan Y."/>
            <person name="Fang M."/>
            <person name="Shi L."/>
            <person name="Lu R."/>
            <person name="Comes H.P."/>
            <person name="Ma Y."/>
            <person name="Chen Y."/>
            <person name="Huang G."/>
            <person name="Zhou Y."/>
            <person name="Zheng Z."/>
            <person name="Qiu Y."/>
        </authorList>
    </citation>
    <scope>NUCLEOTIDE SEQUENCE [LARGE SCALE GENOMIC DNA]</scope>
    <source>
        <strain evidence="7">F231</strain>
    </source>
</reference>
<dbReference type="InterPro" id="IPR000719">
    <property type="entry name" value="Prot_kinase_dom"/>
</dbReference>
<dbReference type="InterPro" id="IPR008271">
    <property type="entry name" value="Ser/Thr_kinase_AS"/>
</dbReference>